<reference evidence="1" key="1">
    <citation type="journal article" date="2015" name="Nature">
        <title>Complex archaea that bridge the gap between prokaryotes and eukaryotes.</title>
        <authorList>
            <person name="Spang A."/>
            <person name="Saw J.H."/>
            <person name="Jorgensen S.L."/>
            <person name="Zaremba-Niedzwiedzka K."/>
            <person name="Martijn J."/>
            <person name="Lind A.E."/>
            <person name="van Eijk R."/>
            <person name="Schleper C."/>
            <person name="Guy L."/>
            <person name="Ettema T.J."/>
        </authorList>
    </citation>
    <scope>NUCLEOTIDE SEQUENCE</scope>
</reference>
<evidence type="ECO:0008006" key="2">
    <source>
        <dbReference type="Google" id="ProtNLM"/>
    </source>
</evidence>
<comment type="caution">
    <text evidence="1">The sequence shown here is derived from an EMBL/GenBank/DDBJ whole genome shotgun (WGS) entry which is preliminary data.</text>
</comment>
<gene>
    <name evidence="1" type="ORF">LCGC14_0966570</name>
</gene>
<dbReference type="Gene3D" id="2.50.20.10">
    <property type="entry name" value="Lipoprotein localisation LolA/LolB/LppX"/>
    <property type="match status" value="1"/>
</dbReference>
<dbReference type="CDD" id="cd16325">
    <property type="entry name" value="LolA"/>
    <property type="match status" value="1"/>
</dbReference>
<proteinExistence type="predicted"/>
<dbReference type="InterPro" id="IPR004564">
    <property type="entry name" value="OM_lipoprot_carrier_LolA-like"/>
</dbReference>
<name>A0A0F9QW72_9ZZZZ</name>
<dbReference type="PANTHER" id="PTHR35869:SF1">
    <property type="entry name" value="OUTER-MEMBRANE LIPOPROTEIN CARRIER PROTEIN"/>
    <property type="match status" value="1"/>
</dbReference>
<dbReference type="PANTHER" id="PTHR35869">
    <property type="entry name" value="OUTER-MEMBRANE LIPOPROTEIN CARRIER PROTEIN"/>
    <property type="match status" value="1"/>
</dbReference>
<protein>
    <recommendedName>
        <fullName evidence="2">Outer membrane lipoprotein carrier protein LolA</fullName>
    </recommendedName>
</protein>
<dbReference type="Pfam" id="PF03548">
    <property type="entry name" value="LolA"/>
    <property type="match status" value="1"/>
</dbReference>
<accession>A0A0F9QW72</accession>
<sequence>MPMTNYNSNLGNPITYWHNRLIPLPVSVFPLLIKEQYNLVFRNYLLIFIVFVFSAKLTGQTKLTTEEANSLRTTVKQQAEATTTITSDFTQYKHLDFLSSDIESKGNLAYKAPDLVRWAYVEPFSYAIIFKNNTLYINDNGNKSNMDVQGNKIFTQLNQLITASIRGDLFEDDQFDIAYFKKDGNYLVYFIPKDAQFVEFIKAFHMTFSPAGEVMEVKMIEPSDDYTLIVFSGRKVNQALSDAHFSQ</sequence>
<dbReference type="SUPFAM" id="SSF89392">
    <property type="entry name" value="Prokaryotic lipoproteins and lipoprotein localization factors"/>
    <property type="match status" value="1"/>
</dbReference>
<dbReference type="EMBL" id="LAZR01003529">
    <property type="protein sequence ID" value="KKN17361.1"/>
    <property type="molecule type" value="Genomic_DNA"/>
</dbReference>
<dbReference type="InterPro" id="IPR029046">
    <property type="entry name" value="LolA/LolB/LppX"/>
</dbReference>
<organism evidence="1">
    <name type="scientific">marine sediment metagenome</name>
    <dbReference type="NCBI Taxonomy" id="412755"/>
    <lineage>
        <taxon>unclassified sequences</taxon>
        <taxon>metagenomes</taxon>
        <taxon>ecological metagenomes</taxon>
    </lineage>
</organism>
<dbReference type="AlphaFoldDB" id="A0A0F9QW72"/>
<evidence type="ECO:0000313" key="1">
    <source>
        <dbReference type="EMBL" id="KKN17361.1"/>
    </source>
</evidence>